<organism evidence="1">
    <name type="scientific">Arundo donax</name>
    <name type="common">Giant reed</name>
    <name type="synonym">Donax arundinaceus</name>
    <dbReference type="NCBI Taxonomy" id="35708"/>
    <lineage>
        <taxon>Eukaryota</taxon>
        <taxon>Viridiplantae</taxon>
        <taxon>Streptophyta</taxon>
        <taxon>Embryophyta</taxon>
        <taxon>Tracheophyta</taxon>
        <taxon>Spermatophyta</taxon>
        <taxon>Magnoliopsida</taxon>
        <taxon>Liliopsida</taxon>
        <taxon>Poales</taxon>
        <taxon>Poaceae</taxon>
        <taxon>PACMAD clade</taxon>
        <taxon>Arundinoideae</taxon>
        <taxon>Arundineae</taxon>
        <taxon>Arundo</taxon>
    </lineage>
</organism>
<dbReference type="AlphaFoldDB" id="A0A0A9CGC4"/>
<accession>A0A0A9CGC4</accession>
<proteinExistence type="predicted"/>
<sequence length="32" mass="3786">MKSPEFNLYQVAELPRQEHKYCVLVAHASKIR</sequence>
<protein>
    <submittedName>
        <fullName evidence="1">Uncharacterized protein</fullName>
    </submittedName>
</protein>
<name>A0A0A9CGC4_ARUDO</name>
<reference evidence="1" key="2">
    <citation type="journal article" date="2015" name="Data Brief">
        <title>Shoot transcriptome of the giant reed, Arundo donax.</title>
        <authorList>
            <person name="Barrero R.A."/>
            <person name="Guerrero F.D."/>
            <person name="Moolhuijzen P."/>
            <person name="Goolsby J.A."/>
            <person name="Tidwell J."/>
            <person name="Bellgard S.E."/>
            <person name="Bellgard M.I."/>
        </authorList>
    </citation>
    <scope>NUCLEOTIDE SEQUENCE</scope>
    <source>
        <tissue evidence="1">Shoot tissue taken approximately 20 cm above the soil surface</tissue>
    </source>
</reference>
<reference evidence="1" key="1">
    <citation type="submission" date="2014-09" db="EMBL/GenBank/DDBJ databases">
        <authorList>
            <person name="Magalhaes I.L.F."/>
            <person name="Oliveira U."/>
            <person name="Santos F.R."/>
            <person name="Vidigal T.H.D.A."/>
            <person name="Brescovit A.D."/>
            <person name="Santos A.J."/>
        </authorList>
    </citation>
    <scope>NUCLEOTIDE SEQUENCE</scope>
    <source>
        <tissue evidence="1">Shoot tissue taken approximately 20 cm above the soil surface</tissue>
    </source>
</reference>
<evidence type="ECO:0000313" key="1">
    <source>
        <dbReference type="EMBL" id="JAD72450.1"/>
    </source>
</evidence>
<dbReference type="EMBL" id="GBRH01225445">
    <property type="protein sequence ID" value="JAD72450.1"/>
    <property type="molecule type" value="Transcribed_RNA"/>
</dbReference>